<organism evidence="6 7">
    <name type="scientific">Lichtheimia ornata</name>
    <dbReference type="NCBI Taxonomy" id="688661"/>
    <lineage>
        <taxon>Eukaryota</taxon>
        <taxon>Fungi</taxon>
        <taxon>Fungi incertae sedis</taxon>
        <taxon>Mucoromycota</taxon>
        <taxon>Mucoromycotina</taxon>
        <taxon>Mucoromycetes</taxon>
        <taxon>Mucorales</taxon>
        <taxon>Lichtheimiaceae</taxon>
        <taxon>Lichtheimia</taxon>
    </lineage>
</organism>
<dbReference type="InterPro" id="IPR036910">
    <property type="entry name" value="HMG_box_dom_sf"/>
</dbReference>
<feature type="region of interest" description="Disordered" evidence="4">
    <location>
        <begin position="120"/>
        <end position="160"/>
    </location>
</feature>
<dbReference type="SMART" id="SM00398">
    <property type="entry name" value="HMG"/>
    <property type="match status" value="1"/>
</dbReference>
<dbReference type="GO" id="GO:0000978">
    <property type="term" value="F:RNA polymerase II cis-regulatory region sequence-specific DNA binding"/>
    <property type="evidence" value="ECO:0007669"/>
    <property type="project" value="TreeGrafter"/>
</dbReference>
<dbReference type="RefSeq" id="XP_058339816.1">
    <property type="nucleotide sequence ID" value="XM_058489459.1"/>
</dbReference>
<evidence type="ECO:0000256" key="4">
    <source>
        <dbReference type="SAM" id="MobiDB-lite"/>
    </source>
</evidence>
<dbReference type="EMBL" id="JARTCD010000055">
    <property type="protein sequence ID" value="KAJ8654902.1"/>
    <property type="molecule type" value="Genomic_DNA"/>
</dbReference>
<sequence>MSNTTPISQTRQKALEKLAAQVSDRQTINMTRRQRPQRKQRKRHPERIPRPINCFLAYRLDMQKIIVEQVPGANHRDISKVVAEWWRQEPEQVKEKYKMVAEIAKQEHLQMYPNYKYTPRRRRAGGLSSSSTSSSSSSSSLPSAVEASNQQPTGQQDNEISCMSSETPCIVSTSPDSMVFAASEPSESTLPLGYGNGSWEAAVMAACWPTSPVMQDCATMTPVLQAPYYLSIDPQEQLAPTPFPEYSDVAADAALHQGWTQPRPSTSTSTISSSSSSILSHHYQQQYEHEDRTIMEDSSVMPSSLLVTDPDSLSYNDMFLEDSSNSMFGNVEKLAWE</sequence>
<dbReference type="CDD" id="cd01389">
    <property type="entry name" value="HMG-box_ROX1-like"/>
    <property type="match status" value="1"/>
</dbReference>
<feature type="compositionally biased region" description="Polar residues" evidence="4">
    <location>
        <begin position="146"/>
        <end position="160"/>
    </location>
</feature>
<feature type="DNA-binding region" description="HMG box" evidence="3">
    <location>
        <begin position="48"/>
        <end position="116"/>
    </location>
</feature>
<evidence type="ECO:0000256" key="2">
    <source>
        <dbReference type="ARBA" id="ARBA00023163"/>
    </source>
</evidence>
<keyword evidence="1 3" id="KW-0238">DNA-binding</keyword>
<dbReference type="PROSITE" id="PS50118">
    <property type="entry name" value="HMG_BOX_2"/>
    <property type="match status" value="1"/>
</dbReference>
<dbReference type="Pfam" id="PF00505">
    <property type="entry name" value="HMG_box"/>
    <property type="match status" value="1"/>
</dbReference>
<feature type="compositionally biased region" description="Basic residues" evidence="4">
    <location>
        <begin position="32"/>
        <end position="45"/>
    </location>
</feature>
<keyword evidence="2" id="KW-0804">Transcription</keyword>
<feature type="domain" description="HMG box" evidence="5">
    <location>
        <begin position="48"/>
        <end position="116"/>
    </location>
</feature>
<dbReference type="SUPFAM" id="SSF47095">
    <property type="entry name" value="HMG-box"/>
    <property type="match status" value="1"/>
</dbReference>
<comment type="caution">
    <text evidence="6">The sequence shown here is derived from an EMBL/GenBank/DDBJ whole genome shotgun (WGS) entry which is preliminary data.</text>
</comment>
<dbReference type="GO" id="GO:0005634">
    <property type="term" value="C:nucleus"/>
    <property type="evidence" value="ECO:0007669"/>
    <property type="project" value="UniProtKB-UniRule"/>
</dbReference>
<gene>
    <name evidence="6" type="ORF">O0I10_009467</name>
</gene>
<dbReference type="Gene3D" id="1.10.30.10">
    <property type="entry name" value="High mobility group box domain"/>
    <property type="match status" value="1"/>
</dbReference>
<accession>A0AAD7UYA0</accession>
<dbReference type="GO" id="GO:0001228">
    <property type="term" value="F:DNA-binding transcription activator activity, RNA polymerase II-specific"/>
    <property type="evidence" value="ECO:0007669"/>
    <property type="project" value="TreeGrafter"/>
</dbReference>
<feature type="compositionally biased region" description="Low complexity" evidence="4">
    <location>
        <begin position="128"/>
        <end position="140"/>
    </location>
</feature>
<evidence type="ECO:0000256" key="3">
    <source>
        <dbReference type="PROSITE-ProRule" id="PRU00267"/>
    </source>
</evidence>
<dbReference type="AlphaFoldDB" id="A0AAD7UYA0"/>
<feature type="compositionally biased region" description="Polar residues" evidence="4">
    <location>
        <begin position="1"/>
        <end position="12"/>
    </location>
</feature>
<dbReference type="GeneID" id="83216873"/>
<proteinExistence type="predicted"/>
<feature type="region of interest" description="Disordered" evidence="4">
    <location>
        <begin position="1"/>
        <end position="49"/>
    </location>
</feature>
<name>A0AAD7UYA0_9FUNG</name>
<evidence type="ECO:0000313" key="6">
    <source>
        <dbReference type="EMBL" id="KAJ8654902.1"/>
    </source>
</evidence>
<dbReference type="GO" id="GO:0030154">
    <property type="term" value="P:cell differentiation"/>
    <property type="evidence" value="ECO:0007669"/>
    <property type="project" value="TreeGrafter"/>
</dbReference>
<dbReference type="PANTHER" id="PTHR10270:SF161">
    <property type="entry name" value="SEX-DETERMINING REGION Y PROTEIN"/>
    <property type="match status" value="1"/>
</dbReference>
<keyword evidence="7" id="KW-1185">Reference proteome</keyword>
<keyword evidence="3" id="KW-0539">Nucleus</keyword>
<dbReference type="PANTHER" id="PTHR10270">
    <property type="entry name" value="SOX TRANSCRIPTION FACTOR"/>
    <property type="match status" value="1"/>
</dbReference>
<reference evidence="6 7" key="1">
    <citation type="submission" date="2023-03" db="EMBL/GenBank/DDBJ databases">
        <title>Genome sequence of Lichtheimia ornata CBS 291.66.</title>
        <authorList>
            <person name="Mohabir J.T."/>
            <person name="Shea T.P."/>
            <person name="Kurbessoian T."/>
            <person name="Berby B."/>
            <person name="Fontaine J."/>
            <person name="Livny J."/>
            <person name="Gnirke A."/>
            <person name="Stajich J.E."/>
            <person name="Cuomo C.A."/>
        </authorList>
    </citation>
    <scope>NUCLEOTIDE SEQUENCE [LARGE SCALE GENOMIC DNA]</scope>
    <source>
        <strain evidence="6">CBS 291.66</strain>
    </source>
</reference>
<evidence type="ECO:0000256" key="1">
    <source>
        <dbReference type="ARBA" id="ARBA00023125"/>
    </source>
</evidence>
<dbReference type="Proteomes" id="UP001234581">
    <property type="component" value="Unassembled WGS sequence"/>
</dbReference>
<protein>
    <recommendedName>
        <fullName evidence="5">HMG box domain-containing protein</fullName>
    </recommendedName>
</protein>
<dbReference type="InterPro" id="IPR050140">
    <property type="entry name" value="SRY-related_HMG-box_TF-like"/>
</dbReference>
<dbReference type="InterPro" id="IPR009071">
    <property type="entry name" value="HMG_box_dom"/>
</dbReference>
<evidence type="ECO:0000313" key="7">
    <source>
        <dbReference type="Proteomes" id="UP001234581"/>
    </source>
</evidence>
<evidence type="ECO:0000259" key="5">
    <source>
        <dbReference type="PROSITE" id="PS50118"/>
    </source>
</evidence>